<feature type="region of interest" description="Disordered" evidence="1">
    <location>
        <begin position="113"/>
        <end position="147"/>
    </location>
</feature>
<dbReference type="EMBL" id="BQNB010020223">
    <property type="protein sequence ID" value="GJT93663.1"/>
    <property type="molecule type" value="Genomic_DNA"/>
</dbReference>
<evidence type="ECO:0000313" key="2">
    <source>
        <dbReference type="EMBL" id="GJT93663.1"/>
    </source>
</evidence>
<dbReference type="Proteomes" id="UP001151760">
    <property type="component" value="Unassembled WGS sequence"/>
</dbReference>
<accession>A0ABQ5I0M1</accession>
<feature type="compositionally biased region" description="Basic and acidic residues" evidence="1">
    <location>
        <begin position="130"/>
        <end position="147"/>
    </location>
</feature>
<evidence type="ECO:0000313" key="3">
    <source>
        <dbReference type="Proteomes" id="UP001151760"/>
    </source>
</evidence>
<reference evidence="2" key="1">
    <citation type="journal article" date="2022" name="Int. J. Mol. Sci.">
        <title>Draft Genome of Tanacetum Coccineum: Genomic Comparison of Closely Related Tanacetum-Family Plants.</title>
        <authorList>
            <person name="Yamashiro T."/>
            <person name="Shiraishi A."/>
            <person name="Nakayama K."/>
            <person name="Satake H."/>
        </authorList>
    </citation>
    <scope>NUCLEOTIDE SEQUENCE</scope>
</reference>
<name>A0ABQ5I0M1_9ASTR</name>
<protein>
    <submittedName>
        <fullName evidence="2">Uncharacterized protein</fullName>
    </submittedName>
</protein>
<sequence>MQKLTDHEKRLNALAQVDYAEVIKESVNENVLNEVKNQLSTFVPKALMRTVLDVMKKNPVNLFKSSPTPSNDLTKYELKENIYEKMFETAAYLTHDAHRALYDAEQESIRIDELQARYESTQPSHKKRSHNDQDPPKNCKGENKKRR</sequence>
<proteinExistence type="predicted"/>
<keyword evidence="3" id="KW-1185">Reference proteome</keyword>
<evidence type="ECO:0000256" key="1">
    <source>
        <dbReference type="SAM" id="MobiDB-lite"/>
    </source>
</evidence>
<comment type="caution">
    <text evidence="2">The sequence shown here is derived from an EMBL/GenBank/DDBJ whole genome shotgun (WGS) entry which is preliminary data.</text>
</comment>
<reference evidence="2" key="2">
    <citation type="submission" date="2022-01" db="EMBL/GenBank/DDBJ databases">
        <authorList>
            <person name="Yamashiro T."/>
            <person name="Shiraishi A."/>
            <person name="Satake H."/>
            <person name="Nakayama K."/>
        </authorList>
    </citation>
    <scope>NUCLEOTIDE SEQUENCE</scope>
</reference>
<gene>
    <name evidence="2" type="ORF">Tco_1082508</name>
</gene>
<organism evidence="2 3">
    <name type="scientific">Tanacetum coccineum</name>
    <dbReference type="NCBI Taxonomy" id="301880"/>
    <lineage>
        <taxon>Eukaryota</taxon>
        <taxon>Viridiplantae</taxon>
        <taxon>Streptophyta</taxon>
        <taxon>Embryophyta</taxon>
        <taxon>Tracheophyta</taxon>
        <taxon>Spermatophyta</taxon>
        <taxon>Magnoliopsida</taxon>
        <taxon>eudicotyledons</taxon>
        <taxon>Gunneridae</taxon>
        <taxon>Pentapetalae</taxon>
        <taxon>asterids</taxon>
        <taxon>campanulids</taxon>
        <taxon>Asterales</taxon>
        <taxon>Asteraceae</taxon>
        <taxon>Asteroideae</taxon>
        <taxon>Anthemideae</taxon>
        <taxon>Anthemidinae</taxon>
        <taxon>Tanacetum</taxon>
    </lineage>
</organism>